<dbReference type="InterPro" id="IPR050679">
    <property type="entry name" value="Bact_HTH_transcr_reg"/>
</dbReference>
<dbReference type="GO" id="GO:0003677">
    <property type="term" value="F:DNA binding"/>
    <property type="evidence" value="ECO:0007669"/>
    <property type="project" value="UniProtKB-KW"/>
</dbReference>
<evidence type="ECO:0000313" key="6">
    <source>
        <dbReference type="Proteomes" id="UP000293142"/>
    </source>
</evidence>
<dbReference type="SMART" id="SM00345">
    <property type="entry name" value="HTH_GNTR"/>
    <property type="match status" value="1"/>
</dbReference>
<evidence type="ECO:0000313" key="5">
    <source>
        <dbReference type="EMBL" id="TBL73367.1"/>
    </source>
</evidence>
<dbReference type="InterPro" id="IPR000524">
    <property type="entry name" value="Tscrpt_reg_HTH_GntR"/>
</dbReference>
<sequence length="243" mass="27904">MEKLDSNNPVPLYHQLKNILLQKIVDKVWRPEELIPTEKELIEQYGVSRTTVREAITELVNEGFLVKKQGKGTTVTSHHMEARLSRLSGLAEEIMEQGLVPSAKLISAEFKKDRFYELSQLQLPDGAVVYIIERVRFANGEPIAYEITCWPERIGKLLELEDLNTAHFYKVLEEKHNISLKGADETIHAINSMTYEAGLLGVSPGAALLEMRRVSYDKNGEPIEYTRTKYRSDRYAYKIHLER</sequence>
<dbReference type="SUPFAM" id="SSF46785">
    <property type="entry name" value="Winged helix' DNA-binding domain"/>
    <property type="match status" value="1"/>
</dbReference>
<reference evidence="5 6" key="1">
    <citation type="submission" date="2019-02" db="EMBL/GenBank/DDBJ databases">
        <title>Paenibacillus sp. nov., isolated from surface-sterilized tissue of Thalictrum simplex L.</title>
        <authorList>
            <person name="Tuo L."/>
        </authorList>
    </citation>
    <scope>NUCLEOTIDE SEQUENCE [LARGE SCALE GENOMIC DNA]</scope>
    <source>
        <strain evidence="5 6">N2SHLJ1</strain>
    </source>
</reference>
<evidence type="ECO:0000256" key="3">
    <source>
        <dbReference type="ARBA" id="ARBA00023163"/>
    </source>
</evidence>
<dbReference type="PANTHER" id="PTHR44846">
    <property type="entry name" value="MANNOSYL-D-GLYCERATE TRANSPORT/METABOLISM SYSTEM REPRESSOR MNGR-RELATED"/>
    <property type="match status" value="1"/>
</dbReference>
<dbReference type="CDD" id="cd07377">
    <property type="entry name" value="WHTH_GntR"/>
    <property type="match status" value="1"/>
</dbReference>
<dbReference type="GO" id="GO:0045892">
    <property type="term" value="P:negative regulation of DNA-templated transcription"/>
    <property type="evidence" value="ECO:0007669"/>
    <property type="project" value="TreeGrafter"/>
</dbReference>
<dbReference type="Proteomes" id="UP000293142">
    <property type="component" value="Unassembled WGS sequence"/>
</dbReference>
<keyword evidence="1" id="KW-0805">Transcription regulation</keyword>
<dbReference type="Pfam" id="PF00392">
    <property type="entry name" value="GntR"/>
    <property type="match status" value="1"/>
</dbReference>
<evidence type="ECO:0000256" key="2">
    <source>
        <dbReference type="ARBA" id="ARBA00023125"/>
    </source>
</evidence>
<organism evidence="5 6">
    <name type="scientific">Paenibacillus thalictri</name>
    <dbReference type="NCBI Taxonomy" id="2527873"/>
    <lineage>
        <taxon>Bacteria</taxon>
        <taxon>Bacillati</taxon>
        <taxon>Bacillota</taxon>
        <taxon>Bacilli</taxon>
        <taxon>Bacillales</taxon>
        <taxon>Paenibacillaceae</taxon>
        <taxon>Paenibacillus</taxon>
    </lineage>
</organism>
<proteinExistence type="predicted"/>
<dbReference type="InterPro" id="IPR036388">
    <property type="entry name" value="WH-like_DNA-bd_sf"/>
</dbReference>
<protein>
    <submittedName>
        <fullName evidence="5">GntR family transcriptional regulator</fullName>
    </submittedName>
</protein>
<evidence type="ECO:0000256" key="1">
    <source>
        <dbReference type="ARBA" id="ARBA00023015"/>
    </source>
</evidence>
<dbReference type="Gene3D" id="3.40.1410.10">
    <property type="entry name" value="Chorismate lyase-like"/>
    <property type="match status" value="1"/>
</dbReference>
<evidence type="ECO:0000259" key="4">
    <source>
        <dbReference type="PROSITE" id="PS50949"/>
    </source>
</evidence>
<keyword evidence="3" id="KW-0804">Transcription</keyword>
<dbReference type="PROSITE" id="PS50949">
    <property type="entry name" value="HTH_GNTR"/>
    <property type="match status" value="1"/>
</dbReference>
<gene>
    <name evidence="5" type="ORF">EYB31_26705</name>
</gene>
<dbReference type="OrthoDB" id="457376at2"/>
<comment type="caution">
    <text evidence="5">The sequence shown here is derived from an EMBL/GenBank/DDBJ whole genome shotgun (WGS) entry which is preliminary data.</text>
</comment>
<keyword evidence="2" id="KW-0238">DNA-binding</keyword>
<dbReference type="PANTHER" id="PTHR44846:SF1">
    <property type="entry name" value="MANNOSYL-D-GLYCERATE TRANSPORT_METABOLISM SYSTEM REPRESSOR MNGR-RELATED"/>
    <property type="match status" value="1"/>
</dbReference>
<dbReference type="SUPFAM" id="SSF64288">
    <property type="entry name" value="Chorismate lyase-like"/>
    <property type="match status" value="1"/>
</dbReference>
<dbReference type="InterPro" id="IPR036390">
    <property type="entry name" value="WH_DNA-bd_sf"/>
</dbReference>
<dbReference type="InterPro" id="IPR028978">
    <property type="entry name" value="Chorismate_lyase_/UTRA_dom_sf"/>
</dbReference>
<dbReference type="FunFam" id="1.10.10.10:FF:000079">
    <property type="entry name" value="GntR family transcriptional regulator"/>
    <property type="match status" value="1"/>
</dbReference>
<dbReference type="GO" id="GO:0003700">
    <property type="term" value="F:DNA-binding transcription factor activity"/>
    <property type="evidence" value="ECO:0007669"/>
    <property type="project" value="InterPro"/>
</dbReference>
<feature type="domain" description="HTH gntR-type" evidence="4">
    <location>
        <begin position="10"/>
        <end position="78"/>
    </location>
</feature>
<dbReference type="AlphaFoldDB" id="A0A4V2J3L9"/>
<keyword evidence="6" id="KW-1185">Reference proteome</keyword>
<dbReference type="EMBL" id="SIRE01000021">
    <property type="protein sequence ID" value="TBL73367.1"/>
    <property type="molecule type" value="Genomic_DNA"/>
</dbReference>
<dbReference type="SMART" id="SM00866">
    <property type="entry name" value="UTRA"/>
    <property type="match status" value="1"/>
</dbReference>
<accession>A0A4V2J3L9</accession>
<dbReference type="Pfam" id="PF07702">
    <property type="entry name" value="UTRA"/>
    <property type="match status" value="1"/>
</dbReference>
<dbReference type="Gene3D" id="1.10.10.10">
    <property type="entry name" value="Winged helix-like DNA-binding domain superfamily/Winged helix DNA-binding domain"/>
    <property type="match status" value="1"/>
</dbReference>
<dbReference type="InterPro" id="IPR011663">
    <property type="entry name" value="UTRA"/>
</dbReference>
<dbReference type="PRINTS" id="PR00035">
    <property type="entry name" value="HTHGNTR"/>
</dbReference>
<name>A0A4V2J3L9_9BACL</name>